<name>A0A226DQ31_FOLCA</name>
<sequence length="406" mass="44948">MEKTFSVVVFPDDKTVDAVPTIWVNFEESTCQYPDLNLITAAKLRNLINSATPPQPEWKLYNCKVLAQSESILDARYKANLAQDTSGVESDSTPTASKKRRVKRPHVSQKASPIPCSSSDEDTPNDEIPEVDFTIPVDPLHSGGQNLLVDSNLSSTGHYFTISEGSGSSNHINQSRPLLLNPVEGHDLSTIISAVPVPSIIDVSVPSKSSDSFPVTQGEFKRFKQKLFASIVKIQDTQSHILKLVSSKHIVPTGDQEFDFSTIPKLPCTNLSELRELDNYVEENRSLFVEYIRLIGGDSVDLVVKKILGRIFSRPFATEVSRTGRGTDKAAFTEFHNIEASLISATRRHYRGATESEINKSTQDFFVFAPDRNKSRDHRRKAVKNTAQSHHNVVSSNSSKATSTTS</sequence>
<accession>A0A226DQ31</accession>
<comment type="caution">
    <text evidence="3">The sequence shown here is derived from an EMBL/GenBank/DDBJ whole genome shotgun (WGS) entry which is preliminary data.</text>
</comment>
<feature type="compositionally biased region" description="Low complexity" evidence="1">
    <location>
        <begin position="389"/>
        <end position="406"/>
    </location>
</feature>
<evidence type="ECO:0000259" key="2">
    <source>
        <dbReference type="Pfam" id="PF16064"/>
    </source>
</evidence>
<feature type="compositionally biased region" description="Basic residues" evidence="1">
    <location>
        <begin position="97"/>
        <end position="107"/>
    </location>
</feature>
<feature type="domain" description="DUF4806" evidence="2">
    <location>
        <begin position="266"/>
        <end position="345"/>
    </location>
</feature>
<protein>
    <recommendedName>
        <fullName evidence="2">DUF4806 domain-containing protein</fullName>
    </recommendedName>
</protein>
<evidence type="ECO:0000313" key="4">
    <source>
        <dbReference type="Proteomes" id="UP000198287"/>
    </source>
</evidence>
<evidence type="ECO:0000313" key="3">
    <source>
        <dbReference type="EMBL" id="OXA47190.1"/>
    </source>
</evidence>
<dbReference type="Pfam" id="PF16064">
    <property type="entry name" value="DUF4806"/>
    <property type="match status" value="1"/>
</dbReference>
<dbReference type="Proteomes" id="UP000198287">
    <property type="component" value="Unassembled WGS sequence"/>
</dbReference>
<dbReference type="EMBL" id="LNIX01000013">
    <property type="protein sequence ID" value="OXA47190.1"/>
    <property type="molecule type" value="Genomic_DNA"/>
</dbReference>
<feature type="region of interest" description="Disordered" evidence="1">
    <location>
        <begin position="373"/>
        <end position="406"/>
    </location>
</feature>
<feature type="compositionally biased region" description="Acidic residues" evidence="1">
    <location>
        <begin position="119"/>
        <end position="130"/>
    </location>
</feature>
<evidence type="ECO:0000256" key="1">
    <source>
        <dbReference type="SAM" id="MobiDB-lite"/>
    </source>
</evidence>
<dbReference type="OrthoDB" id="6614320at2759"/>
<proteinExistence type="predicted"/>
<gene>
    <name evidence="3" type="ORF">Fcan01_17815</name>
</gene>
<feature type="compositionally biased region" description="Polar residues" evidence="1">
    <location>
        <begin position="109"/>
        <end position="118"/>
    </location>
</feature>
<feature type="region of interest" description="Disordered" evidence="1">
    <location>
        <begin position="83"/>
        <end position="132"/>
    </location>
</feature>
<keyword evidence="4" id="KW-1185">Reference proteome</keyword>
<dbReference type="InterPro" id="IPR032071">
    <property type="entry name" value="DUF4806"/>
</dbReference>
<dbReference type="PANTHER" id="PTHR34153">
    <property type="entry name" value="SI:CH211-262H13.3-RELATED-RELATED"/>
    <property type="match status" value="1"/>
</dbReference>
<dbReference type="AlphaFoldDB" id="A0A226DQ31"/>
<feature type="compositionally biased region" description="Polar residues" evidence="1">
    <location>
        <begin position="83"/>
        <end position="96"/>
    </location>
</feature>
<organism evidence="3 4">
    <name type="scientific">Folsomia candida</name>
    <name type="common">Springtail</name>
    <dbReference type="NCBI Taxonomy" id="158441"/>
    <lineage>
        <taxon>Eukaryota</taxon>
        <taxon>Metazoa</taxon>
        <taxon>Ecdysozoa</taxon>
        <taxon>Arthropoda</taxon>
        <taxon>Hexapoda</taxon>
        <taxon>Collembola</taxon>
        <taxon>Entomobryomorpha</taxon>
        <taxon>Isotomoidea</taxon>
        <taxon>Isotomidae</taxon>
        <taxon>Proisotominae</taxon>
        <taxon>Folsomia</taxon>
    </lineage>
</organism>
<dbReference type="PANTHER" id="PTHR34153:SF2">
    <property type="entry name" value="SI:CH211-262H13.3-RELATED"/>
    <property type="match status" value="1"/>
</dbReference>
<reference evidence="3 4" key="1">
    <citation type="submission" date="2015-12" db="EMBL/GenBank/DDBJ databases">
        <title>The genome of Folsomia candida.</title>
        <authorList>
            <person name="Faddeeva A."/>
            <person name="Derks M.F."/>
            <person name="Anvar Y."/>
            <person name="Smit S."/>
            <person name="Van Straalen N."/>
            <person name="Roelofs D."/>
        </authorList>
    </citation>
    <scope>NUCLEOTIDE SEQUENCE [LARGE SCALE GENOMIC DNA]</scope>
    <source>
        <strain evidence="3 4">VU population</strain>
        <tissue evidence="3">Whole body</tissue>
    </source>
</reference>